<reference evidence="1" key="1">
    <citation type="submission" date="2023-07" db="EMBL/GenBank/DDBJ databases">
        <title>Black Yeasts Isolated from many extreme environments.</title>
        <authorList>
            <person name="Coleine C."/>
            <person name="Stajich J.E."/>
            <person name="Selbmann L."/>
        </authorList>
    </citation>
    <scope>NUCLEOTIDE SEQUENCE</scope>
    <source>
        <strain evidence="1">CCFEE 5714</strain>
    </source>
</reference>
<gene>
    <name evidence="1" type="ORF">LTR37_004612</name>
</gene>
<evidence type="ECO:0000313" key="1">
    <source>
        <dbReference type="EMBL" id="KAK3719048.1"/>
    </source>
</evidence>
<name>A0ACC3NLQ4_9PEZI</name>
<comment type="caution">
    <text evidence="1">The sequence shown here is derived from an EMBL/GenBank/DDBJ whole genome shotgun (WGS) entry which is preliminary data.</text>
</comment>
<dbReference type="EMBL" id="JAUTXU010000028">
    <property type="protein sequence ID" value="KAK3719048.1"/>
    <property type="molecule type" value="Genomic_DNA"/>
</dbReference>
<organism evidence="1 2">
    <name type="scientific">Vermiconidia calcicola</name>
    <dbReference type="NCBI Taxonomy" id="1690605"/>
    <lineage>
        <taxon>Eukaryota</taxon>
        <taxon>Fungi</taxon>
        <taxon>Dikarya</taxon>
        <taxon>Ascomycota</taxon>
        <taxon>Pezizomycotina</taxon>
        <taxon>Dothideomycetes</taxon>
        <taxon>Dothideomycetidae</taxon>
        <taxon>Mycosphaerellales</taxon>
        <taxon>Extremaceae</taxon>
        <taxon>Vermiconidia</taxon>
    </lineage>
</organism>
<keyword evidence="2" id="KW-1185">Reference proteome</keyword>
<sequence>MTETEKMSRSSEETEANVVDEEKGFLTNESAKHEPTGPGGLSRKFWLSAAINTGATAAIVFVNKRIFETESLRHAQVAFAAFHFAVTSALLYVISRPRITMFEAKKVDIVRILPLAMGMIFNVVLPNASLAYSSIQFYQIMRVLVTPCVALLNFILLRVTISTSTASTLIPVCVGAGVISYFDTVPAGDSQARGTTPLGVLFAFAGVFATSIYTVWIKKYHAVLDCTSMQLLFNQAPVSVLLMAYIIPFSDDITAWREVTWSTLMLILLSGGLACLITISQFIIIHEAGPVSSTVVGHFKTCFIILLSCLFGGRAFSNGSLAGIALALGGILTYVP</sequence>
<accession>A0ACC3NLQ4</accession>
<protein>
    <submittedName>
        <fullName evidence="1">Uncharacterized protein</fullName>
    </submittedName>
</protein>
<dbReference type="Proteomes" id="UP001281147">
    <property type="component" value="Unassembled WGS sequence"/>
</dbReference>
<evidence type="ECO:0000313" key="2">
    <source>
        <dbReference type="Proteomes" id="UP001281147"/>
    </source>
</evidence>
<proteinExistence type="predicted"/>